<dbReference type="RefSeq" id="WP_166233022.1">
    <property type="nucleotide sequence ID" value="NZ_CP049865.1"/>
</dbReference>
<accession>A0A6G7Y581</accession>
<protein>
    <submittedName>
        <fullName evidence="3">Uncharacterized protein</fullName>
    </submittedName>
</protein>
<name>A0A6G7Y581_9ACTN</name>
<feature type="transmembrane region" description="Helical" evidence="2">
    <location>
        <begin position="6"/>
        <end position="26"/>
    </location>
</feature>
<evidence type="ECO:0000313" key="4">
    <source>
        <dbReference type="Proteomes" id="UP000501058"/>
    </source>
</evidence>
<sequence>MSGNFGAIIIVGLIVLVVLAAVLFLASKRANRRTPVDASRQAPPISGGAPAAPASRGDAGGVEADSWSSAIAEAADARPDAVDQPRTFFSRDSLVDRDRSLDTSRWDNRPDGSEEYDEGEAPRGGSSIDAGFIQSLRERDKNA</sequence>
<dbReference type="KEGG" id="prv:G7070_06895"/>
<evidence type="ECO:0000256" key="2">
    <source>
        <dbReference type="SAM" id="Phobius"/>
    </source>
</evidence>
<organism evidence="3 4">
    <name type="scientific">Propioniciclava coleopterorum</name>
    <dbReference type="NCBI Taxonomy" id="2714937"/>
    <lineage>
        <taxon>Bacteria</taxon>
        <taxon>Bacillati</taxon>
        <taxon>Actinomycetota</taxon>
        <taxon>Actinomycetes</taxon>
        <taxon>Propionibacteriales</taxon>
        <taxon>Propionibacteriaceae</taxon>
        <taxon>Propioniciclava</taxon>
    </lineage>
</organism>
<reference evidence="3 4" key="1">
    <citation type="submission" date="2020-03" db="EMBL/GenBank/DDBJ databases">
        <title>Propioniciclava sp. nov., isolated from Hydrophilus acuminatus.</title>
        <authorList>
            <person name="Hyun D.-W."/>
            <person name="Bae J.-W."/>
        </authorList>
    </citation>
    <scope>NUCLEOTIDE SEQUENCE [LARGE SCALE GENOMIC DNA]</scope>
    <source>
        <strain evidence="3 4">HDW11</strain>
    </source>
</reference>
<feature type="region of interest" description="Disordered" evidence="1">
    <location>
        <begin position="33"/>
        <end position="143"/>
    </location>
</feature>
<keyword evidence="2" id="KW-1133">Transmembrane helix</keyword>
<gene>
    <name evidence="3" type="ORF">G7070_06895</name>
</gene>
<feature type="compositionally biased region" description="Low complexity" evidence="1">
    <location>
        <begin position="42"/>
        <end position="57"/>
    </location>
</feature>
<dbReference type="EMBL" id="CP049865">
    <property type="protein sequence ID" value="QIK72044.1"/>
    <property type="molecule type" value="Genomic_DNA"/>
</dbReference>
<keyword evidence="2" id="KW-0812">Transmembrane</keyword>
<feature type="compositionally biased region" description="Low complexity" evidence="1">
    <location>
        <begin position="64"/>
        <end position="74"/>
    </location>
</feature>
<dbReference type="AlphaFoldDB" id="A0A6G7Y581"/>
<feature type="compositionally biased region" description="Basic and acidic residues" evidence="1">
    <location>
        <begin position="93"/>
        <end position="112"/>
    </location>
</feature>
<keyword evidence="4" id="KW-1185">Reference proteome</keyword>
<evidence type="ECO:0000256" key="1">
    <source>
        <dbReference type="SAM" id="MobiDB-lite"/>
    </source>
</evidence>
<dbReference type="Proteomes" id="UP000501058">
    <property type="component" value="Chromosome"/>
</dbReference>
<proteinExistence type="predicted"/>
<evidence type="ECO:0000313" key="3">
    <source>
        <dbReference type="EMBL" id="QIK72044.1"/>
    </source>
</evidence>
<keyword evidence="2" id="KW-0472">Membrane</keyword>